<keyword evidence="2" id="KW-1185">Reference proteome</keyword>
<dbReference type="Pfam" id="PF10098">
    <property type="entry name" value="DUF2336"/>
    <property type="match status" value="1"/>
</dbReference>
<gene>
    <name evidence="1" type="ORF">GCM10017083_36980</name>
</gene>
<accession>A0A918XV04</accession>
<dbReference type="RefSeq" id="WP_189992385.1">
    <property type="nucleotide sequence ID" value="NZ_BMZS01000009.1"/>
</dbReference>
<evidence type="ECO:0008006" key="3">
    <source>
        <dbReference type="Google" id="ProtNLM"/>
    </source>
</evidence>
<dbReference type="Gene3D" id="1.25.10.10">
    <property type="entry name" value="Leucine-rich Repeat Variant"/>
    <property type="match status" value="1"/>
</dbReference>
<sequence length="426" mass="46146">MTEIQPRRRAEDAVADPIAHAEATRIARSGDAAARRALAKRPGLAPELLFYLAEDDDVGVRRAIAANPETPRHAHQFLARDDDAAVRASVAQRIGSDVAGLKNERRAQHRRITIEALEALALDTAEKVRQRLAEAVKDAESAPPEVVRRVIEVLARDTAHEVAGPVLEHSPLLSDDFLIGIVGSPANTGAVTSISRRRGVSSRVSDAVASSGDDAAIAALLANESAQIREATLDRLIDMAPEKPSWHAPLVARPKLSAGHVGKLARFVAIALVEELRQRTDLDEEASARLTEAMSRRIEEEGTRSTPASAERTRALSLYGQGELDELSLTEALTAGRRAFVMAALSVRSGLPEPVVHSMMSSGSAKVVTALAWKAGMTMEFAEQLQLRLAYIEPRDTLRASVGARFPLDDEQLDWQVQMYAEGRTE</sequence>
<dbReference type="InterPro" id="IPR019285">
    <property type="entry name" value="DUF2336"/>
</dbReference>
<dbReference type="AlphaFoldDB" id="A0A918XV04"/>
<dbReference type="InterPro" id="IPR016024">
    <property type="entry name" value="ARM-type_fold"/>
</dbReference>
<reference evidence="1" key="2">
    <citation type="submission" date="2020-09" db="EMBL/GenBank/DDBJ databases">
        <authorList>
            <person name="Sun Q."/>
            <person name="Kim S."/>
        </authorList>
    </citation>
    <scope>NUCLEOTIDE SEQUENCE</scope>
    <source>
        <strain evidence="1">KCTC 42651</strain>
    </source>
</reference>
<protein>
    <recommendedName>
        <fullName evidence="3">DUF2336 domain-containing protein</fullName>
    </recommendedName>
</protein>
<dbReference type="EMBL" id="BMZS01000009">
    <property type="protein sequence ID" value="GHD56665.1"/>
    <property type="molecule type" value="Genomic_DNA"/>
</dbReference>
<organism evidence="1 2">
    <name type="scientific">Thalassobaculum fulvum</name>
    <dbReference type="NCBI Taxonomy" id="1633335"/>
    <lineage>
        <taxon>Bacteria</taxon>
        <taxon>Pseudomonadati</taxon>
        <taxon>Pseudomonadota</taxon>
        <taxon>Alphaproteobacteria</taxon>
        <taxon>Rhodospirillales</taxon>
        <taxon>Thalassobaculaceae</taxon>
        <taxon>Thalassobaculum</taxon>
    </lineage>
</organism>
<dbReference type="InterPro" id="IPR011989">
    <property type="entry name" value="ARM-like"/>
</dbReference>
<name>A0A918XV04_9PROT</name>
<proteinExistence type="predicted"/>
<dbReference type="SUPFAM" id="SSF48371">
    <property type="entry name" value="ARM repeat"/>
    <property type="match status" value="1"/>
</dbReference>
<comment type="caution">
    <text evidence="1">The sequence shown here is derived from an EMBL/GenBank/DDBJ whole genome shotgun (WGS) entry which is preliminary data.</text>
</comment>
<evidence type="ECO:0000313" key="2">
    <source>
        <dbReference type="Proteomes" id="UP000630353"/>
    </source>
</evidence>
<reference evidence="1" key="1">
    <citation type="journal article" date="2014" name="Int. J. Syst. Evol. Microbiol.">
        <title>Complete genome sequence of Corynebacterium casei LMG S-19264T (=DSM 44701T), isolated from a smear-ripened cheese.</title>
        <authorList>
            <consortium name="US DOE Joint Genome Institute (JGI-PGF)"/>
            <person name="Walter F."/>
            <person name="Albersmeier A."/>
            <person name="Kalinowski J."/>
            <person name="Ruckert C."/>
        </authorList>
    </citation>
    <scope>NUCLEOTIDE SEQUENCE</scope>
    <source>
        <strain evidence="1">KCTC 42651</strain>
    </source>
</reference>
<dbReference type="Proteomes" id="UP000630353">
    <property type="component" value="Unassembled WGS sequence"/>
</dbReference>
<evidence type="ECO:0000313" key="1">
    <source>
        <dbReference type="EMBL" id="GHD56665.1"/>
    </source>
</evidence>